<name>A0A6N4QYH8_9LEPT</name>
<gene>
    <name evidence="1" type="ORF">EHQ83_04930</name>
</gene>
<evidence type="ECO:0000313" key="1">
    <source>
        <dbReference type="EMBL" id="TGL87110.1"/>
    </source>
</evidence>
<organism evidence="1 2">
    <name type="scientific">Leptospira yasudae</name>
    <dbReference type="NCBI Taxonomy" id="2202201"/>
    <lineage>
        <taxon>Bacteria</taxon>
        <taxon>Pseudomonadati</taxon>
        <taxon>Spirochaetota</taxon>
        <taxon>Spirochaetia</taxon>
        <taxon>Leptospirales</taxon>
        <taxon>Leptospiraceae</taxon>
        <taxon>Leptospira</taxon>
    </lineage>
</organism>
<reference evidence="1 2" key="1">
    <citation type="journal article" date="2019" name="PLoS Negl. Trop. Dis.">
        <title>Revisiting the worldwide diversity of Leptospira species in the environment.</title>
        <authorList>
            <person name="Vincent A.T."/>
            <person name="Schiettekatte O."/>
            <person name="Bourhy P."/>
            <person name="Veyrier F.J."/>
            <person name="Picardeau M."/>
        </authorList>
    </citation>
    <scope>NUCLEOTIDE SEQUENCE [LARGE SCALE GENOMIC DNA]</scope>
    <source>
        <strain evidence="1 2">201702445</strain>
    </source>
</reference>
<dbReference type="EMBL" id="RQGM01000017">
    <property type="protein sequence ID" value="TGL87110.1"/>
    <property type="molecule type" value="Genomic_DNA"/>
</dbReference>
<accession>A0A6N4QYH8</accession>
<protein>
    <submittedName>
        <fullName evidence="1">Uncharacterized protein</fullName>
    </submittedName>
</protein>
<proteinExistence type="predicted"/>
<dbReference type="Proteomes" id="UP000297613">
    <property type="component" value="Unassembled WGS sequence"/>
</dbReference>
<evidence type="ECO:0000313" key="2">
    <source>
        <dbReference type="Proteomes" id="UP000297613"/>
    </source>
</evidence>
<comment type="caution">
    <text evidence="1">The sequence shown here is derived from an EMBL/GenBank/DDBJ whole genome shotgun (WGS) entry which is preliminary data.</text>
</comment>
<dbReference type="RefSeq" id="WP_135573750.1">
    <property type="nucleotide sequence ID" value="NZ_RQGK01000037.1"/>
</dbReference>
<dbReference type="AlphaFoldDB" id="A0A6N4QYH8"/>
<sequence>MANIIKRDRVRIRFLCDQVGELKSKGLNVRTVFDQCWDKIPNTMIQKLNAEELLVYMQRHLLPTEVALLLATKNAEEYKSKTA</sequence>